<gene>
    <name evidence="2" type="ORF">TeGR_g7269</name>
</gene>
<accession>A0ABQ6M3S6</accession>
<evidence type="ECO:0000313" key="3">
    <source>
        <dbReference type="Proteomes" id="UP001165060"/>
    </source>
</evidence>
<evidence type="ECO:0000313" key="2">
    <source>
        <dbReference type="EMBL" id="GMI18980.1"/>
    </source>
</evidence>
<protein>
    <submittedName>
        <fullName evidence="2">Uncharacterized protein</fullName>
    </submittedName>
</protein>
<keyword evidence="3" id="KW-1185">Reference proteome</keyword>
<feature type="region of interest" description="Disordered" evidence="1">
    <location>
        <begin position="71"/>
        <end position="92"/>
    </location>
</feature>
<dbReference type="EMBL" id="BRYB01002392">
    <property type="protein sequence ID" value="GMI18980.1"/>
    <property type="molecule type" value="Genomic_DNA"/>
</dbReference>
<dbReference type="Proteomes" id="UP001165060">
    <property type="component" value="Unassembled WGS sequence"/>
</dbReference>
<feature type="region of interest" description="Disordered" evidence="1">
    <location>
        <begin position="167"/>
        <end position="213"/>
    </location>
</feature>
<evidence type="ECO:0000256" key="1">
    <source>
        <dbReference type="SAM" id="MobiDB-lite"/>
    </source>
</evidence>
<comment type="caution">
    <text evidence="2">The sequence shown here is derived from an EMBL/GenBank/DDBJ whole genome shotgun (WGS) entry which is preliminary data.</text>
</comment>
<proteinExistence type="predicted"/>
<name>A0ABQ6M3S6_9STRA</name>
<feature type="region of interest" description="Disordered" evidence="1">
    <location>
        <begin position="133"/>
        <end position="152"/>
    </location>
</feature>
<feature type="compositionally biased region" description="Gly residues" evidence="1">
    <location>
        <begin position="197"/>
        <end position="208"/>
    </location>
</feature>
<feature type="compositionally biased region" description="Basic and acidic residues" evidence="1">
    <location>
        <begin position="73"/>
        <end position="84"/>
    </location>
</feature>
<feature type="compositionally biased region" description="Polar residues" evidence="1">
    <location>
        <begin position="135"/>
        <end position="150"/>
    </location>
</feature>
<organism evidence="2 3">
    <name type="scientific">Tetraparma gracilis</name>
    <dbReference type="NCBI Taxonomy" id="2962635"/>
    <lineage>
        <taxon>Eukaryota</taxon>
        <taxon>Sar</taxon>
        <taxon>Stramenopiles</taxon>
        <taxon>Ochrophyta</taxon>
        <taxon>Bolidophyceae</taxon>
        <taxon>Parmales</taxon>
        <taxon>Triparmaceae</taxon>
        <taxon>Tetraparma</taxon>
    </lineage>
</organism>
<feature type="region of interest" description="Disordered" evidence="1">
    <location>
        <begin position="250"/>
        <end position="274"/>
    </location>
</feature>
<reference evidence="2 3" key="1">
    <citation type="journal article" date="2023" name="Commun. Biol.">
        <title>Genome analysis of Parmales, the sister group of diatoms, reveals the evolutionary specialization of diatoms from phago-mixotrophs to photoautotrophs.</title>
        <authorList>
            <person name="Ban H."/>
            <person name="Sato S."/>
            <person name="Yoshikawa S."/>
            <person name="Yamada K."/>
            <person name="Nakamura Y."/>
            <person name="Ichinomiya M."/>
            <person name="Sato N."/>
            <person name="Blanc-Mathieu R."/>
            <person name="Endo H."/>
            <person name="Kuwata A."/>
            <person name="Ogata H."/>
        </authorList>
    </citation>
    <scope>NUCLEOTIDE SEQUENCE [LARGE SCALE GENOMIC DNA]</scope>
</reference>
<sequence length="533" mass="59743">MTLCAPAARKLNRTKVFTSSNKTAAAAVVRKDEFHDVLNHELNPSNTFMTEEQVREKKRALKEKFDANTARRYKNDDGGPRLIDEGGSPRLQSSDLEKFRETARREQKAHDYVPRKAAFTPAGTIVKEARKLLHAQQQGHGHADNSSGNLQAGHDYINAKMRESMDSRSAAAMGAGREGRASLETGTTQSFPFHGSAAGGGGGGGEGPMGHLDRISASLGFDALGEEGELFNPKRASDLDDTFRLFGLEEEKRAKRKGKGRGGGGRKKDPNPNHIDAAYYDALNPLPLSYTFDHMKNPGFKKNHDRDYVEDQGLALADSVIEDVKKKYSVTAVRSMYRRRKETEELEQHKAYNRSKKAMEADRKTKEWKKARVEASRARKTGTIEDLSKEKVVVVDEEDGDDEYKVIEGITLQQLSTDPFYKSNVEQDVRNLLREKRAVLLRSNAVENQGSGPDSKLALQMLATALLRDIDGGIIPRAREIVLDGYASGDWEMVLEPKREYRDRDTKTDFEFRLPRHNFDEEGRQKRLTTAPC</sequence>